<dbReference type="SUPFAM" id="SSF48371">
    <property type="entry name" value="ARM repeat"/>
    <property type="match status" value="1"/>
</dbReference>
<gene>
    <name evidence="6" type="ORF">HK103_006602</name>
</gene>
<dbReference type="GO" id="GO:0005730">
    <property type="term" value="C:nucleolus"/>
    <property type="evidence" value="ECO:0007669"/>
    <property type="project" value="TreeGrafter"/>
</dbReference>
<evidence type="ECO:0000256" key="4">
    <source>
        <dbReference type="SAM" id="MobiDB-lite"/>
    </source>
</evidence>
<dbReference type="PANTHER" id="PTHR13389:SF0">
    <property type="entry name" value="PUMILIO HOMOLOG 3"/>
    <property type="match status" value="1"/>
</dbReference>
<dbReference type="Pfam" id="PF08144">
    <property type="entry name" value="CPL"/>
    <property type="match status" value="1"/>
</dbReference>
<dbReference type="Proteomes" id="UP001210925">
    <property type="component" value="Unassembled WGS sequence"/>
</dbReference>
<name>A0AAD5UDM6_9FUNG</name>
<protein>
    <recommendedName>
        <fullName evidence="5">PUM-HD domain-containing protein</fullName>
    </recommendedName>
</protein>
<sequence length="657" mass="74686">MSEESDQEFEFDQHDESGDEGFEAGEGFEDAEGDFVEADGEVEQAQERSKTLEEIEKQKAARLEQKQKALERKMAKPNSEMIMEAKKIWEQLRQKRLTKPERKELMDQMMKLVSGKALDIIFKHDASRIVQCCVKYGSPAQRDSVAEELSGQYARLSTSKYGRFIVSKILQYCSPKYRNAVIADFYGKVRKLIRHKEASIVLDEAYSQYANSAQRIALMEEFYGPEFAVFKSTDATASSHTLEELLKSQPLKKQYILKYLRTAIDSVLEKSSFNVGKTPILHRAILDYVTHADASVAKDLIELLKDHLVHMLHTREGARVTQYCILHAGPKDRKQIIKSFKGFVHSIAKEQYGHSVLISLFECVDDTVILSKSIIGELFNPTSPEHLVNELLRDQYGSRVFLYLLCGRNRKYQPSYLINELEETDETRKVTSKKEDSLRKEQLLDAVSPDLIAKVALYANELLHDRNGATLLLETCQKAKGDINSILDTVVDFVEKSANGDLVHEAVEETQDEVVNVVKKMKAEKDAERKLDQGIDLSEPILVSRSATFAIKFLISAKESPLEWKTSFAKRIWSVIKPNFKKLIAHCAKNPSNTSGLAFIFIALFESNIPEISSQLKKEYKELKVKIAKSDQPQKKGKKRTREASKSGIEILDELLQ</sequence>
<dbReference type="AlphaFoldDB" id="A0AAD5UDM6"/>
<keyword evidence="2" id="KW-0694">RNA-binding</keyword>
<feature type="repeat" description="Pumilio" evidence="3">
    <location>
        <begin position="302"/>
        <end position="338"/>
    </location>
</feature>
<evidence type="ECO:0000256" key="2">
    <source>
        <dbReference type="ARBA" id="ARBA00022884"/>
    </source>
</evidence>
<dbReference type="EMBL" id="JADGKB010000071">
    <property type="protein sequence ID" value="KAJ3255139.1"/>
    <property type="molecule type" value="Genomic_DNA"/>
</dbReference>
<dbReference type="PANTHER" id="PTHR13389">
    <property type="entry name" value="PUMILIO HOMOLOG 3"/>
    <property type="match status" value="1"/>
</dbReference>
<proteinExistence type="predicted"/>
<dbReference type="InterPro" id="IPR033133">
    <property type="entry name" value="PUM-HD"/>
</dbReference>
<dbReference type="PROSITE" id="PS50302">
    <property type="entry name" value="PUM"/>
    <property type="match status" value="2"/>
</dbReference>
<dbReference type="InterPro" id="IPR016024">
    <property type="entry name" value="ARM-type_fold"/>
</dbReference>
<feature type="domain" description="PUM-HD" evidence="5">
    <location>
        <begin position="84"/>
        <end position="459"/>
    </location>
</feature>
<feature type="compositionally biased region" description="Acidic residues" evidence="4">
    <location>
        <begin position="1"/>
        <end position="10"/>
    </location>
</feature>
<evidence type="ECO:0000313" key="6">
    <source>
        <dbReference type="EMBL" id="KAJ3255139.1"/>
    </source>
</evidence>
<keyword evidence="7" id="KW-1185">Reference proteome</keyword>
<dbReference type="InterPro" id="IPR040059">
    <property type="entry name" value="PUM3"/>
</dbReference>
<evidence type="ECO:0000313" key="7">
    <source>
        <dbReference type="Proteomes" id="UP001210925"/>
    </source>
</evidence>
<evidence type="ECO:0000259" key="5">
    <source>
        <dbReference type="PROSITE" id="PS50303"/>
    </source>
</evidence>
<dbReference type="SMART" id="SM00025">
    <property type="entry name" value="Pumilio"/>
    <property type="match status" value="6"/>
</dbReference>
<dbReference type="PROSITE" id="PS50303">
    <property type="entry name" value="PUM_HD"/>
    <property type="match status" value="1"/>
</dbReference>
<dbReference type="GO" id="GO:0006417">
    <property type="term" value="P:regulation of translation"/>
    <property type="evidence" value="ECO:0007669"/>
    <property type="project" value="TreeGrafter"/>
</dbReference>
<reference evidence="6" key="1">
    <citation type="submission" date="2020-05" db="EMBL/GenBank/DDBJ databases">
        <title>Phylogenomic resolution of chytrid fungi.</title>
        <authorList>
            <person name="Stajich J.E."/>
            <person name="Amses K."/>
            <person name="Simmons R."/>
            <person name="Seto K."/>
            <person name="Myers J."/>
            <person name="Bonds A."/>
            <person name="Quandt C.A."/>
            <person name="Barry K."/>
            <person name="Liu P."/>
            <person name="Grigoriev I."/>
            <person name="Longcore J.E."/>
            <person name="James T.Y."/>
        </authorList>
    </citation>
    <scope>NUCLEOTIDE SEQUENCE</scope>
    <source>
        <strain evidence="6">PLAUS21</strain>
    </source>
</reference>
<dbReference type="GO" id="GO:0003729">
    <property type="term" value="F:mRNA binding"/>
    <property type="evidence" value="ECO:0007669"/>
    <property type="project" value="TreeGrafter"/>
</dbReference>
<feature type="region of interest" description="Disordered" evidence="4">
    <location>
        <begin position="1"/>
        <end position="51"/>
    </location>
</feature>
<organism evidence="6 7">
    <name type="scientific">Boothiomyces macroporosus</name>
    <dbReference type="NCBI Taxonomy" id="261099"/>
    <lineage>
        <taxon>Eukaryota</taxon>
        <taxon>Fungi</taxon>
        <taxon>Fungi incertae sedis</taxon>
        <taxon>Chytridiomycota</taxon>
        <taxon>Chytridiomycota incertae sedis</taxon>
        <taxon>Chytridiomycetes</taxon>
        <taxon>Rhizophydiales</taxon>
        <taxon>Terramycetaceae</taxon>
        <taxon>Boothiomyces</taxon>
    </lineage>
</organism>
<keyword evidence="1" id="KW-0677">Repeat</keyword>
<accession>A0AAD5UDM6</accession>
<dbReference type="Pfam" id="PF00806">
    <property type="entry name" value="PUF"/>
    <property type="match status" value="3"/>
</dbReference>
<dbReference type="Gene3D" id="1.25.10.10">
    <property type="entry name" value="Leucine-rich Repeat Variant"/>
    <property type="match status" value="2"/>
</dbReference>
<comment type="caution">
    <text evidence="6">The sequence shown here is derived from an EMBL/GenBank/DDBJ whole genome shotgun (WGS) entry which is preliminary data.</text>
</comment>
<evidence type="ECO:0000256" key="1">
    <source>
        <dbReference type="ARBA" id="ARBA00022737"/>
    </source>
</evidence>
<dbReference type="InterPro" id="IPR001313">
    <property type="entry name" value="Pumilio_RNA-bd_rpt"/>
</dbReference>
<feature type="repeat" description="Pumilio" evidence="3">
    <location>
        <begin position="148"/>
        <end position="183"/>
    </location>
</feature>
<feature type="compositionally biased region" description="Acidic residues" evidence="4">
    <location>
        <begin position="17"/>
        <end position="44"/>
    </location>
</feature>
<evidence type="ECO:0000256" key="3">
    <source>
        <dbReference type="PROSITE-ProRule" id="PRU00317"/>
    </source>
</evidence>
<dbReference type="InterPro" id="IPR012959">
    <property type="entry name" value="CPL_dom"/>
</dbReference>
<dbReference type="InterPro" id="IPR011989">
    <property type="entry name" value="ARM-like"/>
</dbReference>